<protein>
    <submittedName>
        <fullName evidence="1">Uncharacterized protein</fullName>
    </submittedName>
</protein>
<dbReference type="EMBL" id="CAXAMN010003747">
    <property type="protein sequence ID" value="CAK9005930.1"/>
    <property type="molecule type" value="Genomic_DNA"/>
</dbReference>
<dbReference type="Proteomes" id="UP001642484">
    <property type="component" value="Unassembled WGS sequence"/>
</dbReference>
<proteinExistence type="predicted"/>
<reference evidence="1 2" key="1">
    <citation type="submission" date="2024-02" db="EMBL/GenBank/DDBJ databases">
        <authorList>
            <person name="Chen Y."/>
            <person name="Shah S."/>
            <person name="Dougan E. K."/>
            <person name="Thang M."/>
            <person name="Chan C."/>
        </authorList>
    </citation>
    <scope>NUCLEOTIDE SEQUENCE [LARGE SCALE GENOMIC DNA]</scope>
</reference>
<comment type="caution">
    <text evidence="1">The sequence shown here is derived from an EMBL/GenBank/DDBJ whole genome shotgun (WGS) entry which is preliminary data.</text>
</comment>
<keyword evidence="2" id="KW-1185">Reference proteome</keyword>
<name>A0ABP0IV25_9DINO</name>
<sequence>MASVGKPSQYRLELHYLVSNVTLVDLDLDAQELGGVISWHPPEPDVSLVETYSVYLAEDAVGANRTVLSNLAAGTNQLSLAADFDLAPGLTHILVYTRSALFEQSSPAVLNVLDANVSVFNVSITDIDLDDGEAEH</sequence>
<evidence type="ECO:0000313" key="1">
    <source>
        <dbReference type="EMBL" id="CAK9005930.1"/>
    </source>
</evidence>
<accession>A0ABP0IV25</accession>
<evidence type="ECO:0000313" key="2">
    <source>
        <dbReference type="Proteomes" id="UP001642484"/>
    </source>
</evidence>
<gene>
    <name evidence="1" type="ORF">CCMP2556_LOCUS8257</name>
</gene>
<organism evidence="1 2">
    <name type="scientific">Durusdinium trenchii</name>
    <dbReference type="NCBI Taxonomy" id="1381693"/>
    <lineage>
        <taxon>Eukaryota</taxon>
        <taxon>Sar</taxon>
        <taxon>Alveolata</taxon>
        <taxon>Dinophyceae</taxon>
        <taxon>Suessiales</taxon>
        <taxon>Symbiodiniaceae</taxon>
        <taxon>Durusdinium</taxon>
    </lineage>
</organism>